<dbReference type="Proteomes" id="UP000317715">
    <property type="component" value="Unassembled WGS sequence"/>
</dbReference>
<protein>
    <recommendedName>
        <fullName evidence="4">Integral membrane protein</fullName>
    </recommendedName>
</protein>
<evidence type="ECO:0008006" key="4">
    <source>
        <dbReference type="Google" id="ProtNLM"/>
    </source>
</evidence>
<accession>A0A4Y3NFC3</accession>
<sequence>MKKSMFVTLVAAASTLIVASVAWVTLLIMQGEAPNPLVVAPLSLVGLLGGAFMGSRFWDDRQTLRQRMTEDHDGVLPASGD</sequence>
<dbReference type="AlphaFoldDB" id="A0A4Y3NFC3"/>
<reference evidence="2 3" key="1">
    <citation type="submission" date="2019-06" db="EMBL/GenBank/DDBJ databases">
        <title>Whole genome shotgun sequence of Paenarthrobacter aurescens NBRC 12136.</title>
        <authorList>
            <person name="Hosoyama A."/>
            <person name="Uohara A."/>
            <person name="Ohji S."/>
            <person name="Ichikawa N."/>
        </authorList>
    </citation>
    <scope>NUCLEOTIDE SEQUENCE [LARGE SCALE GENOMIC DNA]</scope>
    <source>
        <strain evidence="2 3">NBRC 12136</strain>
    </source>
</reference>
<evidence type="ECO:0000313" key="2">
    <source>
        <dbReference type="EMBL" id="GEB17758.1"/>
    </source>
</evidence>
<feature type="transmembrane region" description="Helical" evidence="1">
    <location>
        <begin position="38"/>
        <end position="58"/>
    </location>
</feature>
<keyword evidence="1" id="KW-0472">Membrane</keyword>
<gene>
    <name evidence="2" type="ORF">AAU01_05130</name>
</gene>
<comment type="caution">
    <text evidence="2">The sequence shown here is derived from an EMBL/GenBank/DDBJ whole genome shotgun (WGS) entry which is preliminary data.</text>
</comment>
<keyword evidence="1" id="KW-1133">Transmembrane helix</keyword>
<evidence type="ECO:0000256" key="1">
    <source>
        <dbReference type="SAM" id="Phobius"/>
    </source>
</evidence>
<proteinExistence type="predicted"/>
<evidence type="ECO:0000313" key="3">
    <source>
        <dbReference type="Proteomes" id="UP000317715"/>
    </source>
</evidence>
<name>A0A4Y3NFC3_PAEAU</name>
<organism evidence="2 3">
    <name type="scientific">Paenarthrobacter aurescens</name>
    <name type="common">Arthrobacter aurescens</name>
    <dbReference type="NCBI Taxonomy" id="43663"/>
    <lineage>
        <taxon>Bacteria</taxon>
        <taxon>Bacillati</taxon>
        <taxon>Actinomycetota</taxon>
        <taxon>Actinomycetes</taxon>
        <taxon>Micrococcales</taxon>
        <taxon>Micrococcaceae</taxon>
        <taxon>Paenarthrobacter</taxon>
    </lineage>
</organism>
<keyword evidence="1" id="KW-0812">Transmembrane</keyword>
<dbReference type="EMBL" id="BJMD01000002">
    <property type="protein sequence ID" value="GEB17758.1"/>
    <property type="molecule type" value="Genomic_DNA"/>
</dbReference>
<keyword evidence="3" id="KW-1185">Reference proteome</keyword>